<reference evidence="3" key="1">
    <citation type="submission" date="2019-04" db="EMBL/GenBank/DDBJ databases">
        <title>Friends and foes A comparative genomics study of 23 Aspergillus species from section Flavi.</title>
        <authorList>
            <consortium name="DOE Joint Genome Institute"/>
            <person name="Kjaerbolling I."/>
            <person name="Vesth T."/>
            <person name="Frisvad J.C."/>
            <person name="Nybo J.L."/>
            <person name="Theobald S."/>
            <person name="Kildgaard S."/>
            <person name="Isbrandt T."/>
            <person name="Kuo A."/>
            <person name="Sato A."/>
            <person name="Lyhne E.K."/>
            <person name="Kogle M.E."/>
            <person name="Wiebenga A."/>
            <person name="Kun R.S."/>
            <person name="Lubbers R.J."/>
            <person name="Makela M.R."/>
            <person name="Barry K."/>
            <person name="Chovatia M."/>
            <person name="Clum A."/>
            <person name="Daum C."/>
            <person name="Haridas S."/>
            <person name="He G."/>
            <person name="LaButti K."/>
            <person name="Lipzen A."/>
            <person name="Mondo S."/>
            <person name="Riley R."/>
            <person name="Salamov A."/>
            <person name="Simmons B.A."/>
            <person name="Magnuson J.K."/>
            <person name="Henrissat B."/>
            <person name="Mortensen U.H."/>
            <person name="Larsen T.O."/>
            <person name="Devries R.P."/>
            <person name="Grigoriev I.V."/>
            <person name="Machida M."/>
            <person name="Baker S.E."/>
            <person name="Andersen M.R."/>
        </authorList>
    </citation>
    <scope>NUCLEOTIDE SEQUENCE</scope>
    <source>
        <strain evidence="3">CBS 117612</strain>
    </source>
</reference>
<evidence type="ECO:0000256" key="2">
    <source>
        <dbReference type="SAM" id="SignalP"/>
    </source>
</evidence>
<evidence type="ECO:0000313" key="3">
    <source>
        <dbReference type="EMBL" id="KAE8337913.1"/>
    </source>
</evidence>
<feature type="compositionally biased region" description="Basic and acidic residues" evidence="1">
    <location>
        <begin position="252"/>
        <end position="262"/>
    </location>
</feature>
<name>A0A5N6XZA5_9EURO</name>
<feature type="chain" id="PRO_5024854721" evidence="2">
    <location>
        <begin position="25"/>
        <end position="262"/>
    </location>
</feature>
<sequence length="262" mass="28394">MRYSFFATPLISAALALPAIPANGVTPAQELQDVSFSQSAFDVDHLHSNVKRAVNMSPSHPPSNTEPHPLPFLPPPSVPCKASKPTDSELCLGIEKYCKDIDQNLPFFGEVDGAYKKKNGRSYKARGECRSAREPQPSTTKPGETVPTLGVSQTAGQQWKEPDPSKCRDSKSGTEDCLGTPRYCAPCARAVKDEAKLAEVQKDCEASRGRHPSAAQPPQRPVSPYSPSSEKISDFNMQTSNNVNLGNGQAKPDLDAYDRIPI</sequence>
<gene>
    <name evidence="3" type="ORF">BDV24DRAFT_166769</name>
</gene>
<proteinExistence type="predicted"/>
<accession>A0A5N6XZA5</accession>
<feature type="region of interest" description="Disordered" evidence="1">
    <location>
        <begin position="119"/>
        <end position="176"/>
    </location>
</feature>
<feature type="compositionally biased region" description="Basic and acidic residues" evidence="1">
    <location>
        <begin position="160"/>
        <end position="174"/>
    </location>
</feature>
<feature type="region of interest" description="Disordered" evidence="1">
    <location>
        <begin position="200"/>
        <end position="262"/>
    </location>
</feature>
<organism evidence="3">
    <name type="scientific">Aspergillus arachidicola</name>
    <dbReference type="NCBI Taxonomy" id="656916"/>
    <lineage>
        <taxon>Eukaryota</taxon>
        <taxon>Fungi</taxon>
        <taxon>Dikarya</taxon>
        <taxon>Ascomycota</taxon>
        <taxon>Pezizomycotina</taxon>
        <taxon>Eurotiomycetes</taxon>
        <taxon>Eurotiomycetidae</taxon>
        <taxon>Eurotiales</taxon>
        <taxon>Aspergillaceae</taxon>
        <taxon>Aspergillus</taxon>
        <taxon>Aspergillus subgen. Circumdati</taxon>
    </lineage>
</organism>
<feature type="signal peptide" evidence="2">
    <location>
        <begin position="1"/>
        <end position="24"/>
    </location>
</feature>
<dbReference type="Proteomes" id="UP000325558">
    <property type="component" value="Unassembled WGS sequence"/>
</dbReference>
<keyword evidence="2" id="KW-0732">Signal</keyword>
<feature type="region of interest" description="Disordered" evidence="1">
    <location>
        <begin position="54"/>
        <end position="76"/>
    </location>
</feature>
<feature type="compositionally biased region" description="Polar residues" evidence="1">
    <location>
        <begin position="225"/>
        <end position="247"/>
    </location>
</feature>
<dbReference type="AlphaFoldDB" id="A0A5N6XZA5"/>
<protein>
    <submittedName>
        <fullName evidence="3">Uncharacterized protein</fullName>
    </submittedName>
</protein>
<feature type="compositionally biased region" description="Polar residues" evidence="1">
    <location>
        <begin position="56"/>
        <end position="66"/>
    </location>
</feature>
<evidence type="ECO:0000256" key="1">
    <source>
        <dbReference type="SAM" id="MobiDB-lite"/>
    </source>
</evidence>
<dbReference type="EMBL" id="ML737173">
    <property type="protein sequence ID" value="KAE8337913.1"/>
    <property type="molecule type" value="Genomic_DNA"/>
</dbReference>